<protein>
    <submittedName>
        <fullName evidence="1">Uncharacterized protein</fullName>
    </submittedName>
</protein>
<evidence type="ECO:0000313" key="2">
    <source>
        <dbReference type="Proteomes" id="UP001454036"/>
    </source>
</evidence>
<keyword evidence="2" id="KW-1185">Reference proteome</keyword>
<proteinExistence type="predicted"/>
<dbReference type="Proteomes" id="UP001454036">
    <property type="component" value="Unassembled WGS sequence"/>
</dbReference>
<accession>A0AAV3QD57</accession>
<dbReference type="AlphaFoldDB" id="A0AAV3QD57"/>
<sequence>MYEQSRGDFEINNIDDGLECWGTSSKKHRLFLNNTIDKFELKVKKSVQIGSNDKFGNRKNKSAFLAKELKVIEFANDKFGNRKNKYAFLAKELKVIEFANEWGGIHVVTLHPYQIIRKMKITMINTYTKRRRDDDKDQQLDL</sequence>
<evidence type="ECO:0000313" key="1">
    <source>
        <dbReference type="EMBL" id="GAA0161072.1"/>
    </source>
</evidence>
<comment type="caution">
    <text evidence="1">The sequence shown here is derived from an EMBL/GenBank/DDBJ whole genome shotgun (WGS) entry which is preliminary data.</text>
</comment>
<dbReference type="EMBL" id="BAABME010004070">
    <property type="protein sequence ID" value="GAA0161072.1"/>
    <property type="molecule type" value="Genomic_DNA"/>
</dbReference>
<name>A0AAV3QD57_LITER</name>
<organism evidence="1 2">
    <name type="scientific">Lithospermum erythrorhizon</name>
    <name type="common">Purple gromwell</name>
    <name type="synonym">Lithospermum officinale var. erythrorhizon</name>
    <dbReference type="NCBI Taxonomy" id="34254"/>
    <lineage>
        <taxon>Eukaryota</taxon>
        <taxon>Viridiplantae</taxon>
        <taxon>Streptophyta</taxon>
        <taxon>Embryophyta</taxon>
        <taxon>Tracheophyta</taxon>
        <taxon>Spermatophyta</taxon>
        <taxon>Magnoliopsida</taxon>
        <taxon>eudicotyledons</taxon>
        <taxon>Gunneridae</taxon>
        <taxon>Pentapetalae</taxon>
        <taxon>asterids</taxon>
        <taxon>lamiids</taxon>
        <taxon>Boraginales</taxon>
        <taxon>Boraginaceae</taxon>
        <taxon>Boraginoideae</taxon>
        <taxon>Lithospermeae</taxon>
        <taxon>Lithospermum</taxon>
    </lineage>
</organism>
<reference evidence="1 2" key="1">
    <citation type="submission" date="2024-01" db="EMBL/GenBank/DDBJ databases">
        <title>The complete chloroplast genome sequence of Lithospermum erythrorhizon: insights into the phylogenetic relationship among Boraginaceae species and the maternal lineages of purple gromwells.</title>
        <authorList>
            <person name="Okada T."/>
            <person name="Watanabe K."/>
        </authorList>
    </citation>
    <scope>NUCLEOTIDE SEQUENCE [LARGE SCALE GENOMIC DNA]</scope>
</reference>
<gene>
    <name evidence="1" type="ORF">LIER_17476</name>
</gene>